<name>A0A072U5S9_MEDTR</name>
<organism evidence="1 3">
    <name type="scientific">Medicago truncatula</name>
    <name type="common">Barrel medic</name>
    <name type="synonym">Medicago tribuloides</name>
    <dbReference type="NCBI Taxonomy" id="3880"/>
    <lineage>
        <taxon>Eukaryota</taxon>
        <taxon>Viridiplantae</taxon>
        <taxon>Streptophyta</taxon>
        <taxon>Embryophyta</taxon>
        <taxon>Tracheophyta</taxon>
        <taxon>Spermatophyta</taxon>
        <taxon>Magnoliopsida</taxon>
        <taxon>eudicotyledons</taxon>
        <taxon>Gunneridae</taxon>
        <taxon>Pentapetalae</taxon>
        <taxon>rosids</taxon>
        <taxon>fabids</taxon>
        <taxon>Fabales</taxon>
        <taxon>Fabaceae</taxon>
        <taxon>Papilionoideae</taxon>
        <taxon>50 kb inversion clade</taxon>
        <taxon>NPAAA clade</taxon>
        <taxon>Hologalegina</taxon>
        <taxon>IRL clade</taxon>
        <taxon>Trifolieae</taxon>
        <taxon>Medicago</taxon>
    </lineage>
</organism>
<dbReference type="EnsemblPlants" id="KEH25022">
    <property type="protein sequence ID" value="KEH25022"/>
    <property type="gene ID" value="MTR_6g013135"/>
</dbReference>
<evidence type="ECO:0000313" key="1">
    <source>
        <dbReference type="EMBL" id="KEH25022.1"/>
    </source>
</evidence>
<dbReference type="AlphaFoldDB" id="A0A072U5S9"/>
<keyword evidence="3" id="KW-1185">Reference proteome</keyword>
<dbReference type="Proteomes" id="UP000002051">
    <property type="component" value="Chromosome 6"/>
</dbReference>
<dbReference type="HOGENOM" id="CLU_695565_0_0_1"/>
<evidence type="ECO:0000313" key="3">
    <source>
        <dbReference type="Proteomes" id="UP000002051"/>
    </source>
</evidence>
<dbReference type="EMBL" id="CM001222">
    <property type="protein sequence ID" value="KEH25022.1"/>
    <property type="molecule type" value="Genomic_DNA"/>
</dbReference>
<accession>A0A072U5S9</accession>
<reference evidence="1 3" key="1">
    <citation type="journal article" date="2011" name="Nature">
        <title>The Medicago genome provides insight into the evolution of rhizobial symbioses.</title>
        <authorList>
            <person name="Young N.D."/>
            <person name="Debelle F."/>
            <person name="Oldroyd G.E."/>
            <person name="Geurts R."/>
            <person name="Cannon S.B."/>
            <person name="Udvardi M.K."/>
            <person name="Benedito V.A."/>
            <person name="Mayer K.F."/>
            <person name="Gouzy J."/>
            <person name="Schoof H."/>
            <person name="Van de Peer Y."/>
            <person name="Proost S."/>
            <person name="Cook D.R."/>
            <person name="Meyers B.C."/>
            <person name="Spannagl M."/>
            <person name="Cheung F."/>
            <person name="De Mita S."/>
            <person name="Krishnakumar V."/>
            <person name="Gundlach H."/>
            <person name="Zhou S."/>
            <person name="Mudge J."/>
            <person name="Bharti A.K."/>
            <person name="Murray J.D."/>
            <person name="Naoumkina M.A."/>
            <person name="Rosen B."/>
            <person name="Silverstein K.A."/>
            <person name="Tang H."/>
            <person name="Rombauts S."/>
            <person name="Zhao P.X."/>
            <person name="Zhou P."/>
            <person name="Barbe V."/>
            <person name="Bardou P."/>
            <person name="Bechner M."/>
            <person name="Bellec A."/>
            <person name="Berger A."/>
            <person name="Berges H."/>
            <person name="Bidwell S."/>
            <person name="Bisseling T."/>
            <person name="Choisne N."/>
            <person name="Couloux A."/>
            <person name="Denny R."/>
            <person name="Deshpande S."/>
            <person name="Dai X."/>
            <person name="Doyle J.J."/>
            <person name="Dudez A.M."/>
            <person name="Farmer A.D."/>
            <person name="Fouteau S."/>
            <person name="Franken C."/>
            <person name="Gibelin C."/>
            <person name="Gish J."/>
            <person name="Goldstein S."/>
            <person name="Gonzalez A.J."/>
            <person name="Green P.J."/>
            <person name="Hallab A."/>
            <person name="Hartog M."/>
            <person name="Hua A."/>
            <person name="Humphray S.J."/>
            <person name="Jeong D.H."/>
            <person name="Jing Y."/>
            <person name="Jocker A."/>
            <person name="Kenton S.M."/>
            <person name="Kim D.J."/>
            <person name="Klee K."/>
            <person name="Lai H."/>
            <person name="Lang C."/>
            <person name="Lin S."/>
            <person name="Macmil S.L."/>
            <person name="Magdelenat G."/>
            <person name="Matthews L."/>
            <person name="McCorrison J."/>
            <person name="Monaghan E.L."/>
            <person name="Mun J.H."/>
            <person name="Najar F.Z."/>
            <person name="Nicholson C."/>
            <person name="Noirot C."/>
            <person name="O'Bleness M."/>
            <person name="Paule C.R."/>
            <person name="Poulain J."/>
            <person name="Prion F."/>
            <person name="Qin B."/>
            <person name="Qu C."/>
            <person name="Retzel E.F."/>
            <person name="Riddle C."/>
            <person name="Sallet E."/>
            <person name="Samain S."/>
            <person name="Samson N."/>
            <person name="Sanders I."/>
            <person name="Saurat O."/>
            <person name="Scarpelli C."/>
            <person name="Schiex T."/>
            <person name="Segurens B."/>
            <person name="Severin A.J."/>
            <person name="Sherrier D.J."/>
            <person name="Shi R."/>
            <person name="Sims S."/>
            <person name="Singer S.R."/>
            <person name="Sinharoy S."/>
            <person name="Sterck L."/>
            <person name="Viollet A."/>
            <person name="Wang B.B."/>
            <person name="Wang K."/>
            <person name="Wang M."/>
            <person name="Wang X."/>
            <person name="Warfsmann J."/>
            <person name="Weissenbach J."/>
            <person name="White D.D."/>
            <person name="White J.D."/>
            <person name="Wiley G.B."/>
            <person name="Wincker P."/>
            <person name="Xing Y."/>
            <person name="Yang L."/>
            <person name="Yao Z."/>
            <person name="Ying F."/>
            <person name="Zhai J."/>
            <person name="Zhou L."/>
            <person name="Zuber A."/>
            <person name="Denarie J."/>
            <person name="Dixon R.A."/>
            <person name="May G.D."/>
            <person name="Schwartz D.C."/>
            <person name="Rogers J."/>
            <person name="Quetier F."/>
            <person name="Town C.D."/>
            <person name="Roe B.A."/>
        </authorList>
    </citation>
    <scope>NUCLEOTIDE SEQUENCE [LARGE SCALE GENOMIC DNA]</scope>
    <source>
        <strain evidence="1">A17</strain>
        <strain evidence="2 3">cv. Jemalong A17</strain>
    </source>
</reference>
<feature type="non-terminal residue" evidence="1">
    <location>
        <position position="1"/>
    </location>
</feature>
<sequence length="397" mass="44723">EEVSWVILSIHTFSLPNSRVSSLSSLSFSTPPPPPLPLFSHRPPYSTTLVRHISTTVSQSDHHLTTTVRQNKTIRSHNHRLITTTTVARHLRLTTGTLNTDDGNDELWKFFWSEWGGGENTEGGRKRKASLYLLVNMLCYEFEAIFYFPGRSDNAIKNFWNARKRKYKKSGLSPYPNNTRHADVLNGNNPHQLPTLFAVPNTQLPNFVADSNMLYYDVGSNHIAPTSIAVADNGASTTPMAMMSYQQPPIQECSYIPNIDYLLSLPQFSFIQTMDCPGSSQSGYSQIPSPEETQYQILESISPENDGLLESMFKTAVSGECSYAATPMRPPEINLVDERGKKPISLENDVEDGDLINTDFWFNYGSYDNDNNNLHDKLPHNMKDTLDAVIHGKIFHK</sequence>
<proteinExistence type="predicted"/>
<protein>
    <submittedName>
        <fullName evidence="1 2">Uncharacterized protein</fullName>
    </submittedName>
</protein>
<gene>
    <name evidence="1" type="ordered locus">MTR_6g013135</name>
</gene>
<reference evidence="2" key="3">
    <citation type="submission" date="2015-04" db="UniProtKB">
        <authorList>
            <consortium name="EnsemblPlants"/>
        </authorList>
    </citation>
    <scope>IDENTIFICATION</scope>
    <source>
        <strain evidence="2">cv. Jemalong A17</strain>
    </source>
</reference>
<evidence type="ECO:0000313" key="2">
    <source>
        <dbReference type="EnsemblPlants" id="KEH25022"/>
    </source>
</evidence>
<reference evidence="1 3" key="2">
    <citation type="journal article" date="2014" name="BMC Genomics">
        <title>An improved genome release (version Mt4.0) for the model legume Medicago truncatula.</title>
        <authorList>
            <person name="Tang H."/>
            <person name="Krishnakumar V."/>
            <person name="Bidwell S."/>
            <person name="Rosen B."/>
            <person name="Chan A."/>
            <person name="Zhou S."/>
            <person name="Gentzbittel L."/>
            <person name="Childs K.L."/>
            <person name="Yandell M."/>
            <person name="Gundlach H."/>
            <person name="Mayer K.F."/>
            <person name="Schwartz D.C."/>
            <person name="Town C.D."/>
        </authorList>
    </citation>
    <scope>GENOME REANNOTATION</scope>
    <source>
        <strain evidence="1">A17</strain>
        <strain evidence="2 3">cv. Jemalong A17</strain>
    </source>
</reference>